<evidence type="ECO:0000259" key="6">
    <source>
        <dbReference type="PROSITE" id="PS51635"/>
    </source>
</evidence>
<feature type="domain" description="PNPLA" evidence="6">
    <location>
        <begin position="30"/>
        <end position="199"/>
    </location>
</feature>
<evidence type="ECO:0000313" key="7">
    <source>
        <dbReference type="EMBL" id="GLK12399.1"/>
    </source>
</evidence>
<gene>
    <name evidence="7" type="ORF">GCM10017600_58090</name>
</gene>
<accession>A0A9W6MF92</accession>
<evidence type="ECO:0000256" key="3">
    <source>
        <dbReference type="ARBA" id="ARBA00023098"/>
    </source>
</evidence>
<feature type="short sequence motif" description="GXSXG" evidence="4">
    <location>
        <begin position="61"/>
        <end position="65"/>
    </location>
</feature>
<feature type="active site" description="Proton acceptor" evidence="4">
    <location>
        <position position="186"/>
    </location>
</feature>
<evidence type="ECO:0000256" key="2">
    <source>
        <dbReference type="ARBA" id="ARBA00022963"/>
    </source>
</evidence>
<protein>
    <submittedName>
        <fullName evidence="7">Patatin</fullName>
    </submittedName>
</protein>
<feature type="region of interest" description="Disordered" evidence="5">
    <location>
        <begin position="1"/>
        <end position="26"/>
    </location>
</feature>
<dbReference type="EMBL" id="BSEV01000016">
    <property type="protein sequence ID" value="GLK12399.1"/>
    <property type="molecule type" value="Genomic_DNA"/>
</dbReference>
<name>A0A9W6MF92_9ACTN</name>
<dbReference type="SUPFAM" id="SSF52151">
    <property type="entry name" value="FabD/lysophospholipase-like"/>
    <property type="match status" value="1"/>
</dbReference>
<dbReference type="Gene3D" id="3.40.1090.10">
    <property type="entry name" value="Cytosolic phospholipase A2 catalytic domain"/>
    <property type="match status" value="2"/>
</dbReference>
<evidence type="ECO:0000256" key="4">
    <source>
        <dbReference type="PROSITE-ProRule" id="PRU01161"/>
    </source>
</evidence>
<keyword evidence="2 4" id="KW-0442">Lipid degradation</keyword>
<dbReference type="PANTHER" id="PTHR14226:SF29">
    <property type="entry name" value="NEUROPATHY TARGET ESTERASE SWS"/>
    <property type="match status" value="1"/>
</dbReference>
<keyword evidence="3 4" id="KW-0443">Lipid metabolism</keyword>
<keyword evidence="1 4" id="KW-0378">Hydrolase</keyword>
<dbReference type="Pfam" id="PF01734">
    <property type="entry name" value="Patatin"/>
    <property type="match status" value="1"/>
</dbReference>
<dbReference type="InterPro" id="IPR002641">
    <property type="entry name" value="PNPLA_dom"/>
</dbReference>
<dbReference type="CDD" id="cd07209">
    <property type="entry name" value="Pat_hypo_Ecoli_Z1214_like"/>
    <property type="match status" value="1"/>
</dbReference>
<organism evidence="7 8">
    <name type="scientific">Streptosporangium carneum</name>
    <dbReference type="NCBI Taxonomy" id="47481"/>
    <lineage>
        <taxon>Bacteria</taxon>
        <taxon>Bacillati</taxon>
        <taxon>Actinomycetota</taxon>
        <taxon>Actinomycetes</taxon>
        <taxon>Streptosporangiales</taxon>
        <taxon>Streptosporangiaceae</taxon>
        <taxon>Streptosporangium</taxon>
    </lineage>
</organism>
<evidence type="ECO:0000256" key="5">
    <source>
        <dbReference type="SAM" id="MobiDB-lite"/>
    </source>
</evidence>
<dbReference type="Proteomes" id="UP001143474">
    <property type="component" value="Unassembled WGS sequence"/>
</dbReference>
<sequence>MKAMSADPDTPPDMTPDTTPAAGQGMDTAFVLGGGGLLGAHEVGMLRALDEAGVKPDLVVGTSVGALNGVVLAADPADAVARLTSLWGSDVVRTAFAGSWMTRLSTLARSGTHLHSPEPLRDLLARTLPVSRIEELAVPFQCVAASVEHARAHWFTEGPLVEAVLASCAVPGLLPPVRVGGGHFLDGGLVHSIPVGRAVALGARRVYVLHVGRIERPLTVPRRPWEVGLTAFEIARRHRFAEEMAALPEGVEVHVMPAGAETRPGVDLSQLRYRDSSQISGHIERAYEASSRYLAQRPSGSP</sequence>
<proteinExistence type="predicted"/>
<keyword evidence="8" id="KW-1185">Reference proteome</keyword>
<dbReference type="GO" id="GO:0016042">
    <property type="term" value="P:lipid catabolic process"/>
    <property type="evidence" value="ECO:0007669"/>
    <property type="project" value="UniProtKB-UniRule"/>
</dbReference>
<evidence type="ECO:0000313" key="8">
    <source>
        <dbReference type="Proteomes" id="UP001143474"/>
    </source>
</evidence>
<dbReference type="InterPro" id="IPR016035">
    <property type="entry name" value="Acyl_Trfase/lysoPLipase"/>
</dbReference>
<evidence type="ECO:0000256" key="1">
    <source>
        <dbReference type="ARBA" id="ARBA00022801"/>
    </source>
</evidence>
<reference evidence="7" key="2">
    <citation type="submission" date="2023-01" db="EMBL/GenBank/DDBJ databases">
        <authorList>
            <person name="Sun Q."/>
            <person name="Evtushenko L."/>
        </authorList>
    </citation>
    <scope>NUCLEOTIDE SEQUENCE</scope>
    <source>
        <strain evidence="7">VKM Ac-2007</strain>
    </source>
</reference>
<dbReference type="AlphaFoldDB" id="A0A9W6MF92"/>
<feature type="active site" description="Nucleophile" evidence="4">
    <location>
        <position position="63"/>
    </location>
</feature>
<dbReference type="GO" id="GO:0016787">
    <property type="term" value="F:hydrolase activity"/>
    <property type="evidence" value="ECO:0007669"/>
    <property type="project" value="UniProtKB-UniRule"/>
</dbReference>
<dbReference type="PANTHER" id="PTHR14226">
    <property type="entry name" value="NEUROPATHY TARGET ESTERASE/SWISS CHEESE D.MELANOGASTER"/>
    <property type="match status" value="1"/>
</dbReference>
<reference evidence="7" key="1">
    <citation type="journal article" date="2014" name="Int. J. Syst. Evol. Microbiol.">
        <title>Complete genome sequence of Corynebacterium casei LMG S-19264T (=DSM 44701T), isolated from a smear-ripened cheese.</title>
        <authorList>
            <consortium name="US DOE Joint Genome Institute (JGI-PGF)"/>
            <person name="Walter F."/>
            <person name="Albersmeier A."/>
            <person name="Kalinowski J."/>
            <person name="Ruckert C."/>
        </authorList>
    </citation>
    <scope>NUCLEOTIDE SEQUENCE</scope>
    <source>
        <strain evidence="7">VKM Ac-2007</strain>
    </source>
</reference>
<feature type="short sequence motif" description="DGA/G" evidence="4">
    <location>
        <begin position="186"/>
        <end position="188"/>
    </location>
</feature>
<dbReference type="PROSITE" id="PS51635">
    <property type="entry name" value="PNPLA"/>
    <property type="match status" value="1"/>
</dbReference>
<comment type="caution">
    <text evidence="7">The sequence shown here is derived from an EMBL/GenBank/DDBJ whole genome shotgun (WGS) entry which is preliminary data.</text>
</comment>
<dbReference type="InterPro" id="IPR050301">
    <property type="entry name" value="NTE"/>
</dbReference>
<feature type="short sequence motif" description="GXGXXG" evidence="4">
    <location>
        <begin position="34"/>
        <end position="39"/>
    </location>
</feature>